<dbReference type="Gene3D" id="3.30.470.20">
    <property type="entry name" value="ATP-grasp fold, B domain"/>
    <property type="match status" value="1"/>
</dbReference>
<dbReference type="PANTHER" id="PTHR23132">
    <property type="entry name" value="D-ALANINE--D-ALANINE LIGASE"/>
    <property type="match status" value="1"/>
</dbReference>
<keyword evidence="12" id="KW-1185">Reference proteome</keyword>
<evidence type="ECO:0000256" key="6">
    <source>
        <dbReference type="ARBA" id="ARBA00022840"/>
    </source>
</evidence>
<dbReference type="Proteomes" id="UP001147733">
    <property type="component" value="Unassembled WGS sequence"/>
</dbReference>
<evidence type="ECO:0000313" key="12">
    <source>
        <dbReference type="Proteomes" id="UP001147733"/>
    </source>
</evidence>
<evidence type="ECO:0000256" key="3">
    <source>
        <dbReference type="ARBA" id="ARBA00022490"/>
    </source>
</evidence>
<comment type="similarity">
    <text evidence="2">Belongs to the D-alanine--D-alanine ligase family.</text>
</comment>
<name>A0A9W9TA36_PENCI</name>
<dbReference type="GeneID" id="81389725"/>
<dbReference type="InterPro" id="IPR013815">
    <property type="entry name" value="ATP_grasp_subdomain_1"/>
</dbReference>
<dbReference type="OrthoDB" id="2013972at2759"/>
<reference evidence="11" key="2">
    <citation type="journal article" date="2023" name="IMA Fungus">
        <title>Comparative genomic study of the Penicillium genus elucidates a diverse pangenome and 15 lateral gene transfer events.</title>
        <authorList>
            <person name="Petersen C."/>
            <person name="Sorensen T."/>
            <person name="Nielsen M.R."/>
            <person name="Sondergaard T.E."/>
            <person name="Sorensen J.L."/>
            <person name="Fitzpatrick D.A."/>
            <person name="Frisvad J.C."/>
            <person name="Nielsen K.L."/>
        </authorList>
    </citation>
    <scope>NUCLEOTIDE SEQUENCE</scope>
    <source>
        <strain evidence="11">IBT 23319</strain>
    </source>
</reference>
<keyword evidence="4" id="KW-0436">Ligase</keyword>
<protein>
    <recommendedName>
        <fullName evidence="10">ATP-grasp domain-containing protein</fullName>
    </recommendedName>
</protein>
<feature type="domain" description="ATP-grasp" evidence="10">
    <location>
        <begin position="121"/>
        <end position="361"/>
    </location>
</feature>
<evidence type="ECO:0000256" key="5">
    <source>
        <dbReference type="ARBA" id="ARBA00022741"/>
    </source>
</evidence>
<sequence>MARPAPIVIAFFYESISLYLSKGYSLEECMELDKDTTIDAIIQSMRSNGYDVVPVGDIDELVRRIGLGEHKNWDLGFSISEGMHGTGREAQIPGILEAYQIPTVFSDAATLALGLDKAKTKMVLEYFGIPTAPFAVVPASCSDDTTRPVISHILQRSRHERELREFPLFIKPSCEGSSKGIYSFCKVNSPSELTDGVQKLQTKFPRQSILIERYLGGHEYSVSLLGTGASTRVIGTLHLDWDAARKRKCQSDLAEISDDIFARGFLDVENKNTENDKDVMKFLMSAESPEAQASEQLALQVWRVMELRDAGRVDIRWGADGKPYVLEVNPLPGLAPGYSFLTETARLQGISHEKLIGEIISSAIERNPHLKSLKIRDK</sequence>
<dbReference type="InterPro" id="IPR000291">
    <property type="entry name" value="D-Ala_lig_Van_CS"/>
</dbReference>
<accession>A0A9W9TA36</accession>
<keyword evidence="7" id="KW-0133">Cell shape</keyword>
<evidence type="ECO:0000256" key="1">
    <source>
        <dbReference type="ARBA" id="ARBA00004496"/>
    </source>
</evidence>
<dbReference type="Gene3D" id="3.30.1490.20">
    <property type="entry name" value="ATP-grasp fold, A domain"/>
    <property type="match status" value="1"/>
</dbReference>
<dbReference type="GO" id="GO:0008360">
    <property type="term" value="P:regulation of cell shape"/>
    <property type="evidence" value="ECO:0007669"/>
    <property type="project" value="UniProtKB-KW"/>
</dbReference>
<keyword evidence="8" id="KW-0573">Peptidoglycan synthesis</keyword>
<evidence type="ECO:0000256" key="2">
    <source>
        <dbReference type="ARBA" id="ARBA00010871"/>
    </source>
</evidence>
<keyword evidence="3" id="KW-0963">Cytoplasm</keyword>
<dbReference type="InterPro" id="IPR011761">
    <property type="entry name" value="ATP-grasp"/>
</dbReference>
<keyword evidence="5 9" id="KW-0547">Nucleotide-binding</keyword>
<gene>
    <name evidence="11" type="ORF">N7469_011653</name>
</gene>
<dbReference type="InterPro" id="IPR011095">
    <property type="entry name" value="Dala_Dala_lig_C"/>
</dbReference>
<evidence type="ECO:0000259" key="10">
    <source>
        <dbReference type="PROSITE" id="PS50975"/>
    </source>
</evidence>
<comment type="subcellular location">
    <subcellularLocation>
        <location evidence="1">Cytoplasm</location>
    </subcellularLocation>
</comment>
<dbReference type="GO" id="GO:0008716">
    <property type="term" value="F:D-alanine-D-alanine ligase activity"/>
    <property type="evidence" value="ECO:0007669"/>
    <property type="project" value="InterPro"/>
</dbReference>
<dbReference type="PANTHER" id="PTHR23132:SF23">
    <property type="entry name" value="D-ALANINE--D-ALANINE LIGASE B"/>
    <property type="match status" value="1"/>
</dbReference>
<comment type="caution">
    <text evidence="11">The sequence shown here is derived from an EMBL/GenBank/DDBJ whole genome shotgun (WGS) entry which is preliminary data.</text>
</comment>
<dbReference type="AlphaFoldDB" id="A0A9W9TA36"/>
<dbReference type="PROSITE" id="PS00844">
    <property type="entry name" value="DALA_DALA_LIGASE_2"/>
    <property type="match status" value="1"/>
</dbReference>
<organism evidence="11 12">
    <name type="scientific">Penicillium citrinum</name>
    <dbReference type="NCBI Taxonomy" id="5077"/>
    <lineage>
        <taxon>Eukaryota</taxon>
        <taxon>Fungi</taxon>
        <taxon>Dikarya</taxon>
        <taxon>Ascomycota</taxon>
        <taxon>Pezizomycotina</taxon>
        <taxon>Eurotiomycetes</taxon>
        <taxon>Eurotiomycetidae</taxon>
        <taxon>Eurotiales</taxon>
        <taxon>Aspergillaceae</taxon>
        <taxon>Penicillium</taxon>
    </lineage>
</organism>
<dbReference type="EMBL" id="JAPQKT010000012">
    <property type="protein sequence ID" value="KAJ5215162.1"/>
    <property type="molecule type" value="Genomic_DNA"/>
</dbReference>
<dbReference type="Pfam" id="PF07478">
    <property type="entry name" value="Dala_Dala_lig_C"/>
    <property type="match status" value="1"/>
</dbReference>
<dbReference type="GO" id="GO:0005524">
    <property type="term" value="F:ATP binding"/>
    <property type="evidence" value="ECO:0007669"/>
    <property type="project" value="UniProtKB-UniRule"/>
</dbReference>
<dbReference type="GO" id="GO:0046872">
    <property type="term" value="F:metal ion binding"/>
    <property type="evidence" value="ECO:0007669"/>
    <property type="project" value="InterPro"/>
</dbReference>
<evidence type="ECO:0000256" key="4">
    <source>
        <dbReference type="ARBA" id="ARBA00022598"/>
    </source>
</evidence>
<dbReference type="Gene3D" id="3.40.50.20">
    <property type="match status" value="1"/>
</dbReference>
<dbReference type="PROSITE" id="PS50975">
    <property type="entry name" value="ATP_GRASP"/>
    <property type="match status" value="1"/>
</dbReference>
<dbReference type="GO" id="GO:0005737">
    <property type="term" value="C:cytoplasm"/>
    <property type="evidence" value="ECO:0007669"/>
    <property type="project" value="UniProtKB-SubCell"/>
</dbReference>
<reference evidence="11" key="1">
    <citation type="submission" date="2022-11" db="EMBL/GenBank/DDBJ databases">
        <authorList>
            <person name="Petersen C."/>
        </authorList>
    </citation>
    <scope>NUCLEOTIDE SEQUENCE</scope>
    <source>
        <strain evidence="11">IBT 23319</strain>
    </source>
</reference>
<proteinExistence type="inferred from homology"/>
<evidence type="ECO:0000256" key="8">
    <source>
        <dbReference type="ARBA" id="ARBA00022984"/>
    </source>
</evidence>
<dbReference type="SUPFAM" id="SSF56059">
    <property type="entry name" value="Glutathione synthetase ATP-binding domain-like"/>
    <property type="match status" value="1"/>
</dbReference>
<evidence type="ECO:0000256" key="9">
    <source>
        <dbReference type="PROSITE-ProRule" id="PRU00409"/>
    </source>
</evidence>
<evidence type="ECO:0000256" key="7">
    <source>
        <dbReference type="ARBA" id="ARBA00022960"/>
    </source>
</evidence>
<evidence type="ECO:0000313" key="11">
    <source>
        <dbReference type="EMBL" id="KAJ5215162.1"/>
    </source>
</evidence>
<keyword evidence="6 9" id="KW-0067">ATP-binding</keyword>
<dbReference type="RefSeq" id="XP_056494914.1">
    <property type="nucleotide sequence ID" value="XM_056650558.1"/>
</dbReference>